<dbReference type="CTD" id="51426"/>
<dbReference type="GO" id="GO:0008270">
    <property type="term" value="F:zinc ion binding"/>
    <property type="evidence" value="ECO:0007669"/>
    <property type="project" value="UniProtKB-KW"/>
</dbReference>
<keyword evidence="19" id="KW-0539">Nucleus</keyword>
<keyword evidence="23" id="KW-1133">Transmembrane helix</keyword>
<feature type="compositionally biased region" description="Basic and acidic residues" evidence="22">
    <location>
        <begin position="934"/>
        <end position="943"/>
    </location>
</feature>
<keyword evidence="13" id="KW-0863">Zinc-finger</keyword>
<evidence type="ECO:0000256" key="11">
    <source>
        <dbReference type="ARBA" id="ARBA00022723"/>
    </source>
</evidence>
<feature type="compositionally biased region" description="Basic and acidic residues" evidence="22">
    <location>
        <begin position="900"/>
        <end position="909"/>
    </location>
</feature>
<evidence type="ECO:0000256" key="8">
    <source>
        <dbReference type="ARBA" id="ARBA00022679"/>
    </source>
</evidence>
<organism evidence="25 26">
    <name type="scientific">Petromyzon marinus</name>
    <name type="common">Sea lamprey</name>
    <dbReference type="NCBI Taxonomy" id="7757"/>
    <lineage>
        <taxon>Eukaryota</taxon>
        <taxon>Metazoa</taxon>
        <taxon>Chordata</taxon>
        <taxon>Craniata</taxon>
        <taxon>Vertebrata</taxon>
        <taxon>Cyclostomata</taxon>
        <taxon>Hyperoartia</taxon>
        <taxon>Petromyzontiformes</taxon>
        <taxon>Petromyzontidae</taxon>
        <taxon>Petromyzon</taxon>
    </lineage>
</organism>
<evidence type="ECO:0000256" key="10">
    <source>
        <dbReference type="ARBA" id="ARBA00022705"/>
    </source>
</evidence>
<dbReference type="CDD" id="cd03586">
    <property type="entry name" value="PolY_Pol_IV_kappa"/>
    <property type="match status" value="1"/>
</dbReference>
<feature type="compositionally biased region" description="Basic residues" evidence="22">
    <location>
        <begin position="1057"/>
        <end position="1077"/>
    </location>
</feature>
<evidence type="ECO:0000256" key="12">
    <source>
        <dbReference type="ARBA" id="ARBA00022763"/>
    </source>
</evidence>
<dbReference type="SUPFAM" id="SSF100879">
    <property type="entry name" value="Lesion bypass DNA polymerase (Y-family), little finger domain"/>
    <property type="match status" value="1"/>
</dbReference>
<dbReference type="PANTHER" id="PTHR11076:SF33">
    <property type="entry name" value="DNA POLYMERASE KAPPA"/>
    <property type="match status" value="1"/>
</dbReference>
<evidence type="ECO:0000256" key="6">
    <source>
        <dbReference type="ARBA" id="ARBA00022457"/>
    </source>
</evidence>
<evidence type="ECO:0000256" key="14">
    <source>
        <dbReference type="ARBA" id="ARBA00022833"/>
    </source>
</evidence>
<dbReference type="GO" id="GO:0042276">
    <property type="term" value="P:error-prone translesion synthesis"/>
    <property type="evidence" value="ECO:0007669"/>
    <property type="project" value="TreeGrafter"/>
</dbReference>
<evidence type="ECO:0000256" key="5">
    <source>
        <dbReference type="ARBA" id="ARBA00016178"/>
    </source>
</evidence>
<dbReference type="FunFam" id="1.10.150.810:FF:000001">
    <property type="entry name" value="DNA polymerase kappa"/>
    <property type="match status" value="1"/>
</dbReference>
<dbReference type="HAMAP" id="MF_01113">
    <property type="entry name" value="DNApol_IV"/>
    <property type="match status" value="1"/>
</dbReference>
<keyword evidence="17" id="KW-0238">DNA-binding</keyword>
<accession>A0AAJ7X879</accession>
<keyword evidence="11" id="KW-0479">Metal-binding</keyword>
<keyword evidence="25" id="KW-1185">Reference proteome</keyword>
<dbReference type="PROSITE" id="PS50173">
    <property type="entry name" value="UMUC"/>
    <property type="match status" value="1"/>
</dbReference>
<keyword evidence="23" id="KW-0812">Transmembrane</keyword>
<evidence type="ECO:0000256" key="16">
    <source>
        <dbReference type="ARBA" id="ARBA00022932"/>
    </source>
</evidence>
<keyword evidence="16" id="KW-0239">DNA-directed DNA polymerase</keyword>
<feature type="region of interest" description="Disordered" evidence="22">
    <location>
        <begin position="361"/>
        <end position="428"/>
    </location>
</feature>
<dbReference type="InterPro" id="IPR043128">
    <property type="entry name" value="Rev_trsase/Diguanyl_cyclase"/>
</dbReference>
<dbReference type="PANTHER" id="PTHR11076">
    <property type="entry name" value="DNA REPAIR POLYMERASE UMUC / TRANSFERASE FAMILY MEMBER"/>
    <property type="match status" value="1"/>
</dbReference>
<dbReference type="Gene3D" id="1.10.150.810">
    <property type="match status" value="1"/>
</dbReference>
<proteinExistence type="inferred from homology"/>
<keyword evidence="7" id="KW-0237">DNA synthesis</keyword>
<keyword evidence="14" id="KW-0862">Zinc</keyword>
<dbReference type="GO" id="GO:0005634">
    <property type="term" value="C:nucleus"/>
    <property type="evidence" value="ECO:0007669"/>
    <property type="project" value="UniProtKB-SubCell"/>
</dbReference>
<dbReference type="Gene3D" id="1.10.150.20">
    <property type="entry name" value="5' to 3' exonuclease, C-terminal subdomain"/>
    <property type="match status" value="1"/>
</dbReference>
<keyword evidence="21" id="KW-0175">Coiled coil</keyword>
<keyword evidence="18" id="KW-0234">DNA repair</keyword>
<dbReference type="SMART" id="SM00734">
    <property type="entry name" value="ZnF_Rad18"/>
    <property type="match status" value="2"/>
</dbReference>
<dbReference type="FunFam" id="3.40.1170.60:FF:000002">
    <property type="entry name" value="Polymerase (DNA directed) kappa"/>
    <property type="match status" value="1"/>
</dbReference>
<dbReference type="EC" id="2.7.7.7" evidence="4"/>
<protein>
    <recommendedName>
        <fullName evidence="5">DNA polymerase kappa</fullName>
        <ecNumber evidence="4">2.7.7.7</ecNumber>
    </recommendedName>
</protein>
<evidence type="ECO:0000256" key="19">
    <source>
        <dbReference type="ARBA" id="ARBA00023242"/>
    </source>
</evidence>
<feature type="transmembrane region" description="Helical" evidence="23">
    <location>
        <begin position="56"/>
        <end position="76"/>
    </location>
</feature>
<keyword evidence="23" id="KW-0472">Membrane</keyword>
<evidence type="ECO:0000256" key="18">
    <source>
        <dbReference type="ARBA" id="ARBA00023204"/>
    </source>
</evidence>
<dbReference type="GO" id="GO:0006281">
    <property type="term" value="P:DNA repair"/>
    <property type="evidence" value="ECO:0007669"/>
    <property type="project" value="UniProtKB-KW"/>
</dbReference>
<dbReference type="Gene3D" id="3.30.1490.100">
    <property type="entry name" value="DNA polymerase, Y-family, little finger domain"/>
    <property type="match status" value="1"/>
</dbReference>
<evidence type="ECO:0000256" key="21">
    <source>
        <dbReference type="SAM" id="Coils"/>
    </source>
</evidence>
<dbReference type="InterPro" id="IPR017961">
    <property type="entry name" value="DNA_pol_Y-fam_little_finger"/>
</dbReference>
<evidence type="ECO:0000256" key="23">
    <source>
        <dbReference type="SAM" id="Phobius"/>
    </source>
</evidence>
<dbReference type="SUPFAM" id="SSF56672">
    <property type="entry name" value="DNA/RNA polymerases"/>
    <property type="match status" value="1"/>
</dbReference>
<dbReference type="InterPro" id="IPR001126">
    <property type="entry name" value="UmuC"/>
</dbReference>
<keyword evidence="6" id="KW-0515">Mutator protein</keyword>
<dbReference type="InterPro" id="IPR050116">
    <property type="entry name" value="DNA_polymerase-Y"/>
</dbReference>
<evidence type="ECO:0000313" key="25">
    <source>
        <dbReference type="Proteomes" id="UP001318040"/>
    </source>
</evidence>
<dbReference type="Gene3D" id="3.30.70.270">
    <property type="match status" value="1"/>
</dbReference>
<evidence type="ECO:0000256" key="1">
    <source>
        <dbReference type="ARBA" id="ARBA00001946"/>
    </source>
</evidence>
<keyword evidence="10" id="KW-0235">DNA replication</keyword>
<dbReference type="InterPro" id="IPR043502">
    <property type="entry name" value="DNA/RNA_pol_sf"/>
</dbReference>
<dbReference type="FunFam" id="1.10.150.810:FF:000003">
    <property type="entry name" value="DNA polymerase kappa subunit"/>
    <property type="match status" value="1"/>
</dbReference>
<evidence type="ECO:0000256" key="7">
    <source>
        <dbReference type="ARBA" id="ARBA00022634"/>
    </source>
</evidence>
<feature type="coiled-coil region" evidence="21">
    <location>
        <begin position="147"/>
        <end position="199"/>
    </location>
</feature>
<dbReference type="FunFam" id="3.30.1490.100:FF:000005">
    <property type="entry name" value="DNA polymerase kappa"/>
    <property type="match status" value="1"/>
</dbReference>
<dbReference type="GO" id="GO:0003887">
    <property type="term" value="F:DNA-directed DNA polymerase activity"/>
    <property type="evidence" value="ECO:0007669"/>
    <property type="project" value="UniProtKB-KW"/>
</dbReference>
<dbReference type="RefSeq" id="XP_032824825.1">
    <property type="nucleotide sequence ID" value="XM_032968934.1"/>
</dbReference>
<evidence type="ECO:0000313" key="26">
    <source>
        <dbReference type="RefSeq" id="XP_032824825.1"/>
    </source>
</evidence>
<feature type="domain" description="UmuC" evidence="24">
    <location>
        <begin position="203"/>
        <end position="508"/>
    </location>
</feature>
<keyword evidence="15" id="KW-0460">Magnesium</keyword>
<comment type="catalytic activity">
    <reaction evidence="20">
        <text>DNA(n) + a 2'-deoxyribonucleoside 5'-triphosphate = DNA(n+1) + diphosphate</text>
        <dbReference type="Rhea" id="RHEA:22508"/>
        <dbReference type="Rhea" id="RHEA-COMP:17339"/>
        <dbReference type="Rhea" id="RHEA-COMP:17340"/>
        <dbReference type="ChEBI" id="CHEBI:33019"/>
        <dbReference type="ChEBI" id="CHEBI:61560"/>
        <dbReference type="ChEBI" id="CHEBI:173112"/>
        <dbReference type="EC" id="2.7.7.7"/>
    </reaction>
</comment>
<keyword evidence="12" id="KW-0227">DNA damage</keyword>
<evidence type="ECO:0000256" key="4">
    <source>
        <dbReference type="ARBA" id="ARBA00012417"/>
    </source>
</evidence>
<dbReference type="AlphaFoldDB" id="A0AAJ7X879"/>
<comment type="cofactor">
    <cofactor evidence="1">
        <name>Mg(2+)</name>
        <dbReference type="ChEBI" id="CHEBI:18420"/>
    </cofactor>
</comment>
<name>A0AAJ7X879_PETMA</name>
<dbReference type="Pfam" id="PF00817">
    <property type="entry name" value="IMS"/>
    <property type="match status" value="1"/>
</dbReference>
<gene>
    <name evidence="26" type="primary">POLK</name>
</gene>
<evidence type="ECO:0000256" key="17">
    <source>
        <dbReference type="ARBA" id="ARBA00023125"/>
    </source>
</evidence>
<dbReference type="InterPro" id="IPR036775">
    <property type="entry name" value="DNA_pol_Y-fam_lit_finger_sf"/>
</dbReference>
<evidence type="ECO:0000256" key="15">
    <source>
        <dbReference type="ARBA" id="ARBA00022842"/>
    </source>
</evidence>
<keyword evidence="9" id="KW-0548">Nucleotidyltransferase</keyword>
<dbReference type="Gene3D" id="3.30.160.60">
    <property type="entry name" value="Classic Zinc Finger"/>
    <property type="match status" value="1"/>
</dbReference>
<feature type="region of interest" description="Disordered" evidence="22">
    <location>
        <begin position="1039"/>
        <end position="1089"/>
    </location>
</feature>
<dbReference type="Pfam" id="PF11799">
    <property type="entry name" value="IMS_C"/>
    <property type="match status" value="1"/>
</dbReference>
<evidence type="ECO:0000256" key="13">
    <source>
        <dbReference type="ARBA" id="ARBA00022771"/>
    </source>
</evidence>
<dbReference type="GO" id="GO:0003684">
    <property type="term" value="F:damaged DNA binding"/>
    <property type="evidence" value="ECO:0007669"/>
    <property type="project" value="InterPro"/>
</dbReference>
<evidence type="ECO:0000256" key="2">
    <source>
        <dbReference type="ARBA" id="ARBA00004123"/>
    </source>
</evidence>
<evidence type="ECO:0000256" key="9">
    <source>
        <dbReference type="ARBA" id="ARBA00022695"/>
    </source>
</evidence>
<evidence type="ECO:0000256" key="20">
    <source>
        <dbReference type="ARBA" id="ARBA00049244"/>
    </source>
</evidence>
<dbReference type="Gene3D" id="3.40.1170.60">
    <property type="match status" value="1"/>
</dbReference>
<reference evidence="26" key="1">
    <citation type="submission" date="2025-08" db="UniProtKB">
        <authorList>
            <consortium name="RefSeq"/>
        </authorList>
    </citation>
    <scope>IDENTIFICATION</scope>
    <source>
        <tissue evidence="26">Sperm</tissue>
    </source>
</reference>
<dbReference type="GO" id="GO:0006260">
    <property type="term" value="P:DNA replication"/>
    <property type="evidence" value="ECO:0007669"/>
    <property type="project" value="UniProtKB-KW"/>
</dbReference>
<comment type="subcellular location">
    <subcellularLocation>
        <location evidence="2">Nucleus</location>
    </subcellularLocation>
</comment>
<feature type="compositionally biased region" description="Low complexity" evidence="22">
    <location>
        <begin position="678"/>
        <end position="689"/>
    </location>
</feature>
<keyword evidence="8" id="KW-0808">Transferase</keyword>
<feature type="region of interest" description="Disordered" evidence="22">
    <location>
        <begin position="756"/>
        <end position="812"/>
    </location>
</feature>
<dbReference type="InterPro" id="IPR006642">
    <property type="entry name" value="Rad18_UBZ4"/>
</dbReference>
<evidence type="ECO:0000256" key="3">
    <source>
        <dbReference type="ARBA" id="ARBA00010945"/>
    </source>
</evidence>
<dbReference type="KEGG" id="pmrn:116950835"/>
<feature type="region of interest" description="Disordered" evidence="22">
    <location>
        <begin position="894"/>
        <end position="943"/>
    </location>
</feature>
<evidence type="ECO:0000256" key="22">
    <source>
        <dbReference type="SAM" id="MobiDB-lite"/>
    </source>
</evidence>
<evidence type="ECO:0000259" key="24">
    <source>
        <dbReference type="PROSITE" id="PS50173"/>
    </source>
</evidence>
<comment type="similarity">
    <text evidence="3">Belongs to the DNA polymerase type-Y family.</text>
</comment>
<dbReference type="InterPro" id="IPR022880">
    <property type="entry name" value="DNApol_IV"/>
</dbReference>
<sequence>MSSRCGVLVNIASGEDKGARGGVAGQPTPLVCGAGLRRCYSLTALAPNSVKVIRGILVFCIYSILYIIPLSIYCWLECLSAPRPSWVLFDHTSPRRLETEDGMEGARGAVAAPGLVSCMALNDNKAGMEGLDKERINKVILDISKGSRFYENELKKEQQVNQKIERMLQQKGQLTDQQIRQAELQMDSLVERLEKSRDLNRTIVHVDMDMFYAAVEMRDFPELKDKPMAVGSMSMLSTSNYHARRFGVRAAMPGFIAKKLCPDLVICPLNFNKYSAVSKQVREVLADYDPNFLPMSLDEAYLDITAHLAERQAWPESRRTFAAHEGLCQGRDCNGCRVAQTSSAVHNARDTNSLRVLGNGGTAESTCDPNVSPAGGFTTNKQTDEANDGASFESYSPELFDSTPPQVGGSENAASGFGASASRNGTPERSSTAVVFGLSVEEAVREMRFRIEQKTGLTASAGIAPNMLLAKVGSDMNKPNGQYRLEPTRDAIRNFVDELPIRKVSGIGKVTEKMLNALDVFTCAHLHRQRALVALLFSEGSCQHFLRISMGLGSTHVDRDGERKSMSTERTFSEINKQEELYNLCWELCGDLANDLSKEGLKGRTVTVKTKSVSFEVKTRAMSLPGPVASREEIYAAAKELLKTEMDNISPQPLRLRLMGVRLSGFVDRTEQKQKQRSISTFVQSTRSSSSRREVASPHIDVLPHGSTFGEPSTHPLSEQSALGSATGAVLPGQVEEESGRPEVRIKSFFQRVQAERQSQLDKQPSPMAPGPTLESAGRCASATRQPSPVLTANRGVDGRGGGGRPTRRGKGTVPVYTCPVCDMRQDSRSLSEFNAHIDECLGETEHSGFAVVGGSSGGAEWGHGLGGKDRPTRNVSLAQDDGGEPRQRACAAASGAEQNLHRGVERRAKQTTCKTNRPPCHSEESGQACAAKDAADPKGSESKRIQLRDFNNAAVQLVDALGECAVPRYRQGVGGPLAEHAGDREAACAPSGTMRVPAMAGAPTCPICLCPQGSSDLVAFNSHVDVCLNRRVIEELVGHGPGSTEAGKQPSISNGRLKRSHVGSKKSSAKRAKHSPSKPGIERFFQTS</sequence>
<dbReference type="Proteomes" id="UP001318040">
    <property type="component" value="Chromosome 40"/>
</dbReference>
<feature type="region of interest" description="Disordered" evidence="22">
    <location>
        <begin position="672"/>
        <end position="697"/>
    </location>
</feature>